<evidence type="ECO:0000256" key="5">
    <source>
        <dbReference type="ARBA" id="ARBA00023242"/>
    </source>
</evidence>
<gene>
    <name evidence="12" type="primary">LOC100827932</name>
    <name evidence="11" type="ORF">BRADI_1g08780v3</name>
</gene>
<feature type="domain" description="DUF7081" evidence="9">
    <location>
        <begin position="253"/>
        <end position="344"/>
    </location>
</feature>
<dbReference type="GeneID" id="100827932"/>
<evidence type="ECO:0000259" key="9">
    <source>
        <dbReference type="Pfam" id="PF23299"/>
    </source>
</evidence>
<comment type="subcellular location">
    <subcellularLocation>
        <location evidence="1">Nucleus</location>
    </subcellularLocation>
</comment>
<dbReference type="HOGENOM" id="CLU_024424_0_0_1"/>
<dbReference type="PANTHER" id="PTHR33345">
    <property type="entry name" value="ADAPTER PROTEIN, PUTATIVE-RELATED"/>
    <property type="match status" value="1"/>
</dbReference>
<dbReference type="EMBL" id="CM000880">
    <property type="protein sequence ID" value="KQK13235.1"/>
    <property type="molecule type" value="Genomic_DNA"/>
</dbReference>
<feature type="region of interest" description="Disordered" evidence="6">
    <location>
        <begin position="157"/>
        <end position="205"/>
    </location>
</feature>
<evidence type="ECO:0000259" key="7">
    <source>
        <dbReference type="Pfam" id="PF07227"/>
    </source>
</evidence>
<dbReference type="InterPro" id="IPR032881">
    <property type="entry name" value="Oberon-like_PHD"/>
</dbReference>
<dbReference type="InterPro" id="IPR056034">
    <property type="entry name" value="DUF7615"/>
</dbReference>
<keyword evidence="4" id="KW-0862">Zinc</keyword>
<dbReference type="EnsemblPlants" id="KQK13235">
    <property type="protein sequence ID" value="KQK13235"/>
    <property type="gene ID" value="BRADI_1g08780v3"/>
</dbReference>
<dbReference type="Pfam" id="PF12776">
    <property type="entry name" value="Myb_DNA-bind_3"/>
    <property type="match status" value="1"/>
</dbReference>
<evidence type="ECO:0000256" key="4">
    <source>
        <dbReference type="ARBA" id="ARBA00022833"/>
    </source>
</evidence>
<evidence type="ECO:0000259" key="10">
    <source>
        <dbReference type="Pfam" id="PF24590"/>
    </source>
</evidence>
<evidence type="ECO:0000259" key="8">
    <source>
        <dbReference type="Pfam" id="PF12776"/>
    </source>
</evidence>
<dbReference type="OrthoDB" id="1145453at2759"/>
<evidence type="ECO:0000313" key="13">
    <source>
        <dbReference type="Proteomes" id="UP000008810"/>
    </source>
</evidence>
<dbReference type="Gramene" id="KQK13235">
    <property type="protein sequence ID" value="KQK13235"/>
    <property type="gene ID" value="BRADI_1g08780v3"/>
</dbReference>
<accession>I1GNC7</accession>
<dbReference type="InterPro" id="IPR024752">
    <property type="entry name" value="Myb/SANT-like_dom"/>
</dbReference>
<dbReference type="KEGG" id="bdi:100827932"/>
<dbReference type="eggNOG" id="ENOG502QUYB">
    <property type="taxonomic scope" value="Eukaryota"/>
</dbReference>
<sequence>MLSTSTDYLHSGGNDINGGNGSRPLGRECVSWTEEMSGYLIDALLHQQVIGNRTAEGRFHTTAFDNVINLVSGKFGVNIDRSHIKNRLKHVKDTFHECESLFGKESGIKWNQGTRRFHADPQVWREFIERKPEAKRWMTKTINHYDRLLELFGKDRERSPAVSSPKVNPKQKAQIEPSKERPPDKKVRVEPPKERSGRQWMPSDGLQLDVVQSSNQPLNAGEVRAEVVTEKNIPRELHLSELCRSENGLVAIPVCANAYGKGLPYAPENWPLDGDEWYWKVGNRSAAGGHWVDRYLIPPSRFRDATGKKTSFTSRLKVEEFIKKDFPDVDPSTFFSKFIWKIPAEESINQRGTQQVRLHEPESGFPDPAGPCKARNNSCNLEREGFIESSALHDCQICCPEPNFCRECCCILCGRVVDNSFGGYSYIKCKEVVKDNYICGHVAHLDCALRCYMTGTVGGTIGLDVQYYCRWCDKKTNLMMHVEKLLETCRSLESRDEIEPILNMGLCILRGSEQAKAKDLENYMGSALAKMKSGVDLAEVWKIENGDGMSIPSSGELSPPITDVTLLGVEQKYPYLSDPLAANEAVENLPIFITGDHNVMSAKFENEIDRALLELKRSQEAEFRLAEQRLYSQRDYILSLYRQLESDRSELADPKPLSDSSRYNVLVSNITTLVNQAKREEEKFKAMLKVSKGFGKTSAKVVQEHFGLSAD</sequence>
<evidence type="ECO:0000256" key="2">
    <source>
        <dbReference type="ARBA" id="ARBA00022723"/>
    </source>
</evidence>
<reference evidence="12" key="3">
    <citation type="submission" date="2018-08" db="UniProtKB">
        <authorList>
            <consortium name="EnsemblPlants"/>
        </authorList>
    </citation>
    <scope>IDENTIFICATION</scope>
    <source>
        <strain evidence="12">cv. Bd21</strain>
    </source>
</reference>
<protein>
    <submittedName>
        <fullName evidence="11 12">Uncharacterized protein</fullName>
    </submittedName>
</protein>
<evidence type="ECO:0000313" key="12">
    <source>
        <dbReference type="EnsemblPlants" id="KQK13235"/>
    </source>
</evidence>
<reference evidence="11 12" key="1">
    <citation type="journal article" date="2010" name="Nature">
        <title>Genome sequencing and analysis of the model grass Brachypodium distachyon.</title>
        <authorList>
            <consortium name="International Brachypodium Initiative"/>
        </authorList>
    </citation>
    <scope>NUCLEOTIDE SEQUENCE [LARGE SCALE GENOMIC DNA]</scope>
    <source>
        <strain evidence="11 12">Bd21</strain>
    </source>
</reference>
<reference evidence="11" key="2">
    <citation type="submission" date="2017-06" db="EMBL/GenBank/DDBJ databases">
        <title>WGS assembly of Brachypodium distachyon.</title>
        <authorList>
            <consortium name="The International Brachypodium Initiative"/>
            <person name="Lucas S."/>
            <person name="Harmon-Smith M."/>
            <person name="Lail K."/>
            <person name="Tice H."/>
            <person name="Grimwood J."/>
            <person name="Bruce D."/>
            <person name="Barry K."/>
            <person name="Shu S."/>
            <person name="Lindquist E."/>
            <person name="Wang M."/>
            <person name="Pitluck S."/>
            <person name="Vogel J.P."/>
            <person name="Garvin D.F."/>
            <person name="Mockler T.C."/>
            <person name="Schmutz J."/>
            <person name="Rokhsar D."/>
            <person name="Bevan M.W."/>
        </authorList>
    </citation>
    <scope>NUCLEOTIDE SEQUENCE</scope>
    <source>
        <strain evidence="11">Bd21</strain>
    </source>
</reference>
<evidence type="ECO:0000256" key="1">
    <source>
        <dbReference type="ARBA" id="ARBA00004123"/>
    </source>
</evidence>
<dbReference type="Pfam" id="PF24590">
    <property type="entry name" value="DUF7615"/>
    <property type="match status" value="1"/>
</dbReference>
<dbReference type="Pfam" id="PF07227">
    <property type="entry name" value="PHD_Oberon"/>
    <property type="match status" value="1"/>
</dbReference>
<dbReference type="FunCoup" id="I1GNC7">
    <property type="interactions" value="2453"/>
</dbReference>
<dbReference type="GO" id="GO:0005634">
    <property type="term" value="C:nucleus"/>
    <property type="evidence" value="ECO:0007669"/>
    <property type="project" value="UniProtKB-SubCell"/>
</dbReference>
<dbReference type="RefSeq" id="XP_010230001.1">
    <property type="nucleotide sequence ID" value="XM_010231699.3"/>
</dbReference>
<keyword evidence="5" id="KW-0539">Nucleus</keyword>
<feature type="compositionally biased region" description="Basic and acidic residues" evidence="6">
    <location>
        <begin position="177"/>
        <end position="197"/>
    </location>
</feature>
<evidence type="ECO:0000256" key="3">
    <source>
        <dbReference type="ARBA" id="ARBA00022771"/>
    </source>
</evidence>
<dbReference type="Proteomes" id="UP000008810">
    <property type="component" value="Chromosome 1"/>
</dbReference>
<dbReference type="STRING" id="15368.I1GNC7"/>
<feature type="domain" description="DUF7615" evidence="10">
    <location>
        <begin position="597"/>
        <end position="705"/>
    </location>
</feature>
<feature type="domain" description="Oberon-like PHD finger" evidence="7">
    <location>
        <begin position="374"/>
        <end position="507"/>
    </location>
</feature>
<keyword evidence="3" id="KW-0863">Zinc-finger</keyword>
<proteinExistence type="predicted"/>
<dbReference type="ExpressionAtlas" id="I1GNC7">
    <property type="expression patterns" value="baseline and differential"/>
</dbReference>
<evidence type="ECO:0000256" key="6">
    <source>
        <dbReference type="SAM" id="MobiDB-lite"/>
    </source>
</evidence>
<keyword evidence="2" id="KW-0479">Metal-binding</keyword>
<dbReference type="GO" id="GO:0008270">
    <property type="term" value="F:zinc ion binding"/>
    <property type="evidence" value="ECO:0007669"/>
    <property type="project" value="UniProtKB-KW"/>
</dbReference>
<dbReference type="OMA" id="GHCIQRG"/>
<dbReference type="AlphaFoldDB" id="I1GNC7"/>
<name>I1GNC7_BRADI</name>
<evidence type="ECO:0000313" key="11">
    <source>
        <dbReference type="EMBL" id="KQK13235.1"/>
    </source>
</evidence>
<keyword evidence="13" id="KW-1185">Reference proteome</keyword>
<organism evidence="11">
    <name type="scientific">Brachypodium distachyon</name>
    <name type="common">Purple false brome</name>
    <name type="synonym">Trachynia distachya</name>
    <dbReference type="NCBI Taxonomy" id="15368"/>
    <lineage>
        <taxon>Eukaryota</taxon>
        <taxon>Viridiplantae</taxon>
        <taxon>Streptophyta</taxon>
        <taxon>Embryophyta</taxon>
        <taxon>Tracheophyta</taxon>
        <taxon>Spermatophyta</taxon>
        <taxon>Magnoliopsida</taxon>
        <taxon>Liliopsida</taxon>
        <taxon>Poales</taxon>
        <taxon>Poaceae</taxon>
        <taxon>BOP clade</taxon>
        <taxon>Pooideae</taxon>
        <taxon>Stipodae</taxon>
        <taxon>Brachypodieae</taxon>
        <taxon>Brachypodium</taxon>
    </lineage>
</organism>
<dbReference type="InterPro" id="IPR055508">
    <property type="entry name" value="DUF7081"/>
</dbReference>
<dbReference type="Pfam" id="PF23299">
    <property type="entry name" value="DUF7081"/>
    <property type="match status" value="1"/>
</dbReference>
<feature type="domain" description="Myb/SANT-like" evidence="8">
    <location>
        <begin position="31"/>
        <end position="126"/>
    </location>
</feature>
<dbReference type="PANTHER" id="PTHR33345:SF6">
    <property type="entry name" value="OS03G0747200 PROTEIN"/>
    <property type="match status" value="1"/>
</dbReference>